<name>A0AAV1DZ50_OLDCO</name>
<dbReference type="AlphaFoldDB" id="A0AAV1DZ50"/>
<evidence type="ECO:0000313" key="1">
    <source>
        <dbReference type="EMBL" id="CAI9111943.1"/>
    </source>
</evidence>
<reference evidence="1" key="1">
    <citation type="submission" date="2023-03" db="EMBL/GenBank/DDBJ databases">
        <authorList>
            <person name="Julca I."/>
        </authorList>
    </citation>
    <scope>NUCLEOTIDE SEQUENCE</scope>
</reference>
<gene>
    <name evidence="1" type="ORF">OLC1_LOCUS19225</name>
</gene>
<accession>A0AAV1DZ50</accession>
<dbReference type="EMBL" id="OX459124">
    <property type="protein sequence ID" value="CAI9111943.1"/>
    <property type="molecule type" value="Genomic_DNA"/>
</dbReference>
<protein>
    <submittedName>
        <fullName evidence="1">OLC1v1012293C1</fullName>
    </submittedName>
</protein>
<evidence type="ECO:0000313" key="2">
    <source>
        <dbReference type="Proteomes" id="UP001161247"/>
    </source>
</evidence>
<organism evidence="1 2">
    <name type="scientific">Oldenlandia corymbosa var. corymbosa</name>
    <dbReference type="NCBI Taxonomy" id="529605"/>
    <lineage>
        <taxon>Eukaryota</taxon>
        <taxon>Viridiplantae</taxon>
        <taxon>Streptophyta</taxon>
        <taxon>Embryophyta</taxon>
        <taxon>Tracheophyta</taxon>
        <taxon>Spermatophyta</taxon>
        <taxon>Magnoliopsida</taxon>
        <taxon>eudicotyledons</taxon>
        <taxon>Gunneridae</taxon>
        <taxon>Pentapetalae</taxon>
        <taxon>asterids</taxon>
        <taxon>lamiids</taxon>
        <taxon>Gentianales</taxon>
        <taxon>Rubiaceae</taxon>
        <taxon>Rubioideae</taxon>
        <taxon>Spermacoceae</taxon>
        <taxon>Hedyotis-Oldenlandia complex</taxon>
        <taxon>Oldenlandia</taxon>
    </lineage>
</organism>
<keyword evidence="2" id="KW-1185">Reference proteome</keyword>
<sequence>MSQVAVQENFDAIPILAKASNSCKEVVWNSEGMVFGLGQNVVPVKTGFDLTKHQTVIIMDSPIQTPSGQGRPNEFNPGEDRMIDGDFCGLLEDKAMNEEVALGSTVPSNT</sequence>
<dbReference type="Proteomes" id="UP001161247">
    <property type="component" value="Chromosome 7"/>
</dbReference>
<proteinExistence type="predicted"/>